<protein>
    <recommendedName>
        <fullName evidence="5">GST N-terminal domain-containing protein</fullName>
    </recommendedName>
</protein>
<accession>A0A4U0ULA6</accession>
<dbReference type="STRING" id="329885.A0A4U0ULA6"/>
<dbReference type="Pfam" id="PF13410">
    <property type="entry name" value="GST_C_2"/>
    <property type="match status" value="1"/>
</dbReference>
<dbReference type="AlphaFoldDB" id="A0A4U0ULA6"/>
<comment type="caution">
    <text evidence="3">The sequence shown here is derived from an EMBL/GenBank/DDBJ whole genome shotgun (WGS) entry which is preliminary data.</text>
</comment>
<reference evidence="3 4" key="1">
    <citation type="submission" date="2017-03" db="EMBL/GenBank/DDBJ databases">
        <title>Genomes of endolithic fungi from Antarctica.</title>
        <authorList>
            <person name="Coleine C."/>
            <person name="Masonjones S."/>
            <person name="Stajich J.E."/>
        </authorList>
    </citation>
    <scope>NUCLEOTIDE SEQUENCE [LARGE SCALE GENOMIC DNA]</scope>
    <source>
        <strain evidence="3 4">CCFEE 5311</strain>
    </source>
</reference>
<dbReference type="InterPro" id="IPR004045">
    <property type="entry name" value="Glutathione_S-Trfase_N"/>
</dbReference>
<dbReference type="Proteomes" id="UP000310066">
    <property type="component" value="Unassembled WGS sequence"/>
</dbReference>
<sequence>MSSNPTLLLWDHPTSSYAQKVRIALREKQIPFTSKRPLGLGSGGPVPDLADTNPRLEVPCLEDSTENGEVIKIFDSTIILAYLEDKFPDLPLLPRDPGGRAEARMIEEVCDTAYEATNWGFSEVSWSKRAEGGLAERLMAQVKYQTGVIQAWLAEKLGGGEYFNGRTFGYADVCVAPVLNRSVYYGFGPAEGTALWRWHARVRERESVRVTFGEMEEGARVMEATMKGVFMEGMGRRQYRDYRLEWMIKSGGIEVVLEGLRRGNVRFNWPPAML</sequence>
<gene>
    <name evidence="3" type="ORF">B0A54_12401</name>
</gene>
<evidence type="ECO:0000313" key="4">
    <source>
        <dbReference type="Proteomes" id="UP000310066"/>
    </source>
</evidence>
<organism evidence="3 4">
    <name type="scientific">Friedmanniomyces endolithicus</name>
    <dbReference type="NCBI Taxonomy" id="329885"/>
    <lineage>
        <taxon>Eukaryota</taxon>
        <taxon>Fungi</taxon>
        <taxon>Dikarya</taxon>
        <taxon>Ascomycota</taxon>
        <taxon>Pezizomycotina</taxon>
        <taxon>Dothideomycetes</taxon>
        <taxon>Dothideomycetidae</taxon>
        <taxon>Mycosphaerellales</taxon>
        <taxon>Teratosphaeriaceae</taxon>
        <taxon>Friedmanniomyces</taxon>
    </lineage>
</organism>
<dbReference type="InterPro" id="IPR036282">
    <property type="entry name" value="Glutathione-S-Trfase_C_sf"/>
</dbReference>
<dbReference type="EMBL" id="NAJP01000060">
    <property type="protein sequence ID" value="TKA36387.1"/>
    <property type="molecule type" value="Genomic_DNA"/>
</dbReference>
<dbReference type="SUPFAM" id="SSF52833">
    <property type="entry name" value="Thioredoxin-like"/>
    <property type="match status" value="1"/>
</dbReference>
<dbReference type="SFLD" id="SFLDG00358">
    <property type="entry name" value="Main_(cytGST)"/>
    <property type="match status" value="1"/>
</dbReference>
<dbReference type="CDD" id="cd00570">
    <property type="entry name" value="GST_N_family"/>
    <property type="match status" value="1"/>
</dbReference>
<evidence type="ECO:0000259" key="1">
    <source>
        <dbReference type="PROSITE" id="PS50404"/>
    </source>
</evidence>
<feature type="domain" description="GST C-terminal" evidence="2">
    <location>
        <begin position="96"/>
        <end position="242"/>
    </location>
</feature>
<dbReference type="PROSITE" id="PS50405">
    <property type="entry name" value="GST_CTER"/>
    <property type="match status" value="1"/>
</dbReference>
<dbReference type="InterPro" id="IPR050983">
    <property type="entry name" value="GST_Omega/HSP26"/>
</dbReference>
<dbReference type="OrthoDB" id="249703at2759"/>
<feature type="domain" description="GST N-terminal" evidence="1">
    <location>
        <begin position="5"/>
        <end position="91"/>
    </location>
</feature>
<evidence type="ECO:0000313" key="3">
    <source>
        <dbReference type="EMBL" id="TKA36387.1"/>
    </source>
</evidence>
<name>A0A4U0ULA6_9PEZI</name>
<dbReference type="InterPro" id="IPR040079">
    <property type="entry name" value="Glutathione_S-Trfase"/>
</dbReference>
<dbReference type="SFLD" id="SFLDS00019">
    <property type="entry name" value="Glutathione_Transferase_(cytos"/>
    <property type="match status" value="1"/>
</dbReference>
<dbReference type="Pfam" id="PF13409">
    <property type="entry name" value="GST_N_2"/>
    <property type="match status" value="1"/>
</dbReference>
<proteinExistence type="predicted"/>
<dbReference type="GO" id="GO:0005737">
    <property type="term" value="C:cytoplasm"/>
    <property type="evidence" value="ECO:0007669"/>
    <property type="project" value="TreeGrafter"/>
</dbReference>
<dbReference type="PROSITE" id="PS50404">
    <property type="entry name" value="GST_NTER"/>
    <property type="match status" value="1"/>
</dbReference>
<evidence type="ECO:0000259" key="2">
    <source>
        <dbReference type="PROSITE" id="PS50405"/>
    </source>
</evidence>
<dbReference type="Gene3D" id="3.40.30.10">
    <property type="entry name" value="Glutaredoxin"/>
    <property type="match status" value="1"/>
</dbReference>
<dbReference type="CDD" id="cd00299">
    <property type="entry name" value="GST_C_family"/>
    <property type="match status" value="1"/>
</dbReference>
<dbReference type="Gene3D" id="1.20.1050.10">
    <property type="match status" value="1"/>
</dbReference>
<dbReference type="PANTHER" id="PTHR43968:SF6">
    <property type="entry name" value="GLUTATHIONE S-TRANSFERASE OMEGA"/>
    <property type="match status" value="1"/>
</dbReference>
<evidence type="ECO:0008006" key="5">
    <source>
        <dbReference type="Google" id="ProtNLM"/>
    </source>
</evidence>
<dbReference type="PANTHER" id="PTHR43968">
    <property type="match status" value="1"/>
</dbReference>
<dbReference type="InterPro" id="IPR010987">
    <property type="entry name" value="Glutathione-S-Trfase_C-like"/>
</dbReference>
<dbReference type="InterPro" id="IPR036249">
    <property type="entry name" value="Thioredoxin-like_sf"/>
</dbReference>
<dbReference type="SUPFAM" id="SSF47616">
    <property type="entry name" value="GST C-terminal domain-like"/>
    <property type="match status" value="1"/>
</dbReference>